<dbReference type="GO" id="GO:0000127">
    <property type="term" value="C:transcription factor TFIIIC complex"/>
    <property type="evidence" value="ECO:0007669"/>
    <property type="project" value="TreeGrafter"/>
</dbReference>
<evidence type="ECO:0000256" key="3">
    <source>
        <dbReference type="ARBA" id="ARBA00023242"/>
    </source>
</evidence>
<feature type="compositionally biased region" description="Polar residues" evidence="4">
    <location>
        <begin position="1"/>
        <end position="21"/>
    </location>
</feature>
<organism evidence="5 6">
    <name type="scientific">Coemansia reversa (strain ATCC 12441 / NRRL 1564)</name>
    <dbReference type="NCBI Taxonomy" id="763665"/>
    <lineage>
        <taxon>Eukaryota</taxon>
        <taxon>Fungi</taxon>
        <taxon>Fungi incertae sedis</taxon>
        <taxon>Zoopagomycota</taxon>
        <taxon>Kickxellomycotina</taxon>
        <taxon>Kickxellomycetes</taxon>
        <taxon>Kickxellales</taxon>
        <taxon>Kickxellaceae</taxon>
        <taxon>Coemansia</taxon>
    </lineage>
</organism>
<dbReference type="GO" id="GO:0006383">
    <property type="term" value="P:transcription by RNA polymerase III"/>
    <property type="evidence" value="ECO:0007669"/>
    <property type="project" value="TreeGrafter"/>
</dbReference>
<feature type="compositionally biased region" description="Basic and acidic residues" evidence="4">
    <location>
        <begin position="242"/>
        <end position="254"/>
    </location>
</feature>
<comment type="subcellular location">
    <subcellularLocation>
        <location evidence="1">Nucleus</location>
    </subcellularLocation>
</comment>
<evidence type="ECO:0000256" key="4">
    <source>
        <dbReference type="SAM" id="MobiDB-lite"/>
    </source>
</evidence>
<dbReference type="GO" id="GO:0005634">
    <property type="term" value="C:nucleus"/>
    <property type="evidence" value="ECO:0007669"/>
    <property type="project" value="UniProtKB-SubCell"/>
</dbReference>
<dbReference type="AlphaFoldDB" id="A0A2G5B1T2"/>
<dbReference type="EMBL" id="KZ303554">
    <property type="protein sequence ID" value="PIA12964.1"/>
    <property type="molecule type" value="Genomic_DNA"/>
</dbReference>
<protein>
    <recommendedName>
        <fullName evidence="7">WD40 repeat-like protein</fullName>
    </recommendedName>
</protein>
<feature type="compositionally biased region" description="Polar residues" evidence="4">
    <location>
        <begin position="156"/>
        <end position="168"/>
    </location>
</feature>
<feature type="compositionally biased region" description="Basic and acidic residues" evidence="4">
    <location>
        <begin position="200"/>
        <end position="212"/>
    </location>
</feature>
<dbReference type="Gene3D" id="2.130.10.10">
    <property type="entry name" value="YVTN repeat-like/Quinoprotein amine dehydrogenase"/>
    <property type="match status" value="1"/>
</dbReference>
<dbReference type="InterPro" id="IPR052416">
    <property type="entry name" value="GTF3C_component"/>
</dbReference>
<feature type="compositionally biased region" description="Polar residues" evidence="4">
    <location>
        <begin position="48"/>
        <end position="64"/>
    </location>
</feature>
<evidence type="ECO:0000256" key="1">
    <source>
        <dbReference type="ARBA" id="ARBA00004123"/>
    </source>
</evidence>
<dbReference type="SMART" id="SM00384">
    <property type="entry name" value="AT_hook"/>
    <property type="match status" value="4"/>
</dbReference>
<dbReference type="InterPro" id="IPR015943">
    <property type="entry name" value="WD40/YVTN_repeat-like_dom_sf"/>
</dbReference>
<name>A0A2G5B1T2_COERN</name>
<feature type="compositionally biased region" description="Basic and acidic residues" evidence="4">
    <location>
        <begin position="322"/>
        <end position="341"/>
    </location>
</feature>
<accession>A0A2G5B1T2</accession>
<keyword evidence="2" id="KW-0804">Transcription</keyword>
<dbReference type="OrthoDB" id="4703at2759"/>
<feature type="region of interest" description="Disordered" evidence="4">
    <location>
        <begin position="123"/>
        <end position="355"/>
    </location>
</feature>
<dbReference type="GO" id="GO:0003677">
    <property type="term" value="F:DNA binding"/>
    <property type="evidence" value="ECO:0007669"/>
    <property type="project" value="InterPro"/>
</dbReference>
<dbReference type="SUPFAM" id="SSF50978">
    <property type="entry name" value="WD40 repeat-like"/>
    <property type="match status" value="1"/>
</dbReference>
<evidence type="ECO:0000256" key="2">
    <source>
        <dbReference type="ARBA" id="ARBA00023163"/>
    </source>
</evidence>
<keyword evidence="6" id="KW-1185">Reference proteome</keyword>
<evidence type="ECO:0008006" key="7">
    <source>
        <dbReference type="Google" id="ProtNLM"/>
    </source>
</evidence>
<reference evidence="5 6" key="1">
    <citation type="journal article" date="2015" name="Genome Biol. Evol.">
        <title>Phylogenomic analyses indicate that early fungi evolved digesting cell walls of algal ancestors of land plants.</title>
        <authorList>
            <person name="Chang Y."/>
            <person name="Wang S."/>
            <person name="Sekimoto S."/>
            <person name="Aerts A.L."/>
            <person name="Choi C."/>
            <person name="Clum A."/>
            <person name="LaButti K.M."/>
            <person name="Lindquist E.A."/>
            <person name="Yee Ngan C."/>
            <person name="Ohm R.A."/>
            <person name="Salamov A.A."/>
            <person name="Grigoriev I.V."/>
            <person name="Spatafora J.W."/>
            <person name="Berbee M.L."/>
        </authorList>
    </citation>
    <scope>NUCLEOTIDE SEQUENCE [LARGE SCALE GENOMIC DNA]</scope>
    <source>
        <strain evidence="5 6">NRRL 1564</strain>
    </source>
</reference>
<dbReference type="PANTHER" id="PTHR15052">
    <property type="entry name" value="RNA POLYMERASE III TRANSCRIPTION INITIATION FACTOR COMPLEX SUBUNIT"/>
    <property type="match status" value="1"/>
</dbReference>
<gene>
    <name evidence="5" type="ORF">COEREDRAFT_89932</name>
</gene>
<feature type="region of interest" description="Disordered" evidence="4">
    <location>
        <begin position="1"/>
        <end position="91"/>
    </location>
</feature>
<feature type="compositionally biased region" description="Basic residues" evidence="4">
    <location>
        <begin position="130"/>
        <end position="143"/>
    </location>
</feature>
<keyword evidence="3" id="KW-0539">Nucleus</keyword>
<evidence type="ECO:0000313" key="6">
    <source>
        <dbReference type="Proteomes" id="UP000242474"/>
    </source>
</evidence>
<feature type="compositionally biased region" description="Basic residues" evidence="4">
    <location>
        <begin position="34"/>
        <end position="47"/>
    </location>
</feature>
<proteinExistence type="predicted"/>
<dbReference type="STRING" id="763665.A0A2G5B1T2"/>
<dbReference type="Proteomes" id="UP000242474">
    <property type="component" value="Unassembled WGS sequence"/>
</dbReference>
<evidence type="ECO:0000313" key="5">
    <source>
        <dbReference type="EMBL" id="PIA12964.1"/>
    </source>
</evidence>
<feature type="compositionally biased region" description="Polar residues" evidence="4">
    <location>
        <begin position="229"/>
        <end position="238"/>
    </location>
</feature>
<sequence>MPTTRSQRTVGNANSQQQTGDNGDHNATIEQPVRRHSQPTGSKRKSSKTIGTNASITTYITNTGKLKRGSYRNTKPKAEKEKPVVSDTPVSHVSEAMAKHTSEITASDISMDASRSFKAVATHVSEATVPKKRGRPLGRKSAQKQKAPDNPKYVDSQVSNTAAQSISNYIELHTPESVVPRKRGRPRKNAAQQPVVSHTDVTEQPKSVDFHTPEPVVEPVVTHKHSSPSKDTVQQPVVSHTDATEQPKSVDIHTPEPVVTRKHGRSRKDTVQQPVVSHTDATEQPKSVDIHTPEPVVTRKHGRSRKDVTQQPKTPRKRGRKSKADIEAAAKRNAKNRKDLDSEYEDMGELPTHEDDMKLDADDFALFAGSPLRKKGRLSINAANTQRKQMEALWMGPTSRGMAENINPNYIDVGLEYSTWSWLRNVHVDAGAVTIEPYSGPIGMPQNDTETTNTTVTATMGGADHSQQMELLDVHRLTGPTPGWAVNTGEHIAALDWAPAALPGNNIDYLASAGMGPTPAGGLGTVLTRRERTAHPGSICLWRIATAASSPACRLDMQLSHNYGYCLALRWCPVGINSDNTTEGAAVVGILAAAFGDGGLRILPVPEPDSLRQYQATILSTSDSDNHYRLFADPVRMQWPEVSLAELCPLKGVVTALAWATSDILVAGTSRGVLMAWDLGGVVRAQQQKHQGRLWPYTQLSDPSATPKKPNPAPIICQQLHNGPIFSVSTYIAGTSFPVMPFAHGRDSYGFRRVSPIDIQVVTLGADGRFRQTFLALPTRLSVPLVNIPRSTTVGCAYWPLGTCVFAEKTLRLLNNVLEKPGDPWISQENPVTSTETRNWNQPDNHKAHHIMILDCPLMYAGISDLHGYLALARSDGCLILTNLLPASNRNNILKTRVIYRVICKKDTGELMWLPREPVLPISRGFMKSSNVWFNLFPPEITIITAAWSRNPKSSHWIASTSASGILRIEDVSR</sequence>
<dbReference type="InterPro" id="IPR017956">
    <property type="entry name" value="AT_hook_DNA-bd_motif"/>
</dbReference>
<dbReference type="InterPro" id="IPR036322">
    <property type="entry name" value="WD40_repeat_dom_sf"/>
</dbReference>
<dbReference type="PANTHER" id="PTHR15052:SF2">
    <property type="entry name" value="GENERAL TRANSCRIPTION FACTOR 3C POLYPEPTIDE 2"/>
    <property type="match status" value="1"/>
</dbReference>
<feature type="compositionally biased region" description="Basic and acidic residues" evidence="4">
    <location>
        <begin position="280"/>
        <end position="292"/>
    </location>
</feature>